<evidence type="ECO:0000256" key="3">
    <source>
        <dbReference type="ARBA" id="ARBA00022448"/>
    </source>
</evidence>
<keyword evidence="3" id="KW-0813">Transport</keyword>
<dbReference type="Gene3D" id="3.10.105.10">
    <property type="entry name" value="Dipeptide-binding Protein, Domain 3"/>
    <property type="match status" value="1"/>
</dbReference>
<dbReference type="PANTHER" id="PTHR30290:SF10">
    <property type="entry name" value="PERIPLASMIC OLIGOPEPTIDE-BINDING PROTEIN-RELATED"/>
    <property type="match status" value="1"/>
</dbReference>
<dbReference type="InterPro" id="IPR030678">
    <property type="entry name" value="Peptide/Ni-bd"/>
</dbReference>
<dbReference type="InterPro" id="IPR039424">
    <property type="entry name" value="SBP_5"/>
</dbReference>
<dbReference type="Gene3D" id="3.90.76.10">
    <property type="entry name" value="Dipeptide-binding Protein, Domain 1"/>
    <property type="match status" value="1"/>
</dbReference>
<dbReference type="InterPro" id="IPR023765">
    <property type="entry name" value="SBP_5_CS"/>
</dbReference>
<dbReference type="SUPFAM" id="SSF53850">
    <property type="entry name" value="Periplasmic binding protein-like II"/>
    <property type="match status" value="1"/>
</dbReference>
<evidence type="ECO:0000313" key="7">
    <source>
        <dbReference type="EMBL" id="MSR91313.1"/>
    </source>
</evidence>
<evidence type="ECO:0000256" key="4">
    <source>
        <dbReference type="ARBA" id="ARBA00022729"/>
    </source>
</evidence>
<dbReference type="PIRSF" id="PIRSF002741">
    <property type="entry name" value="MppA"/>
    <property type="match status" value="1"/>
</dbReference>
<dbReference type="InterPro" id="IPR000914">
    <property type="entry name" value="SBP_5_dom"/>
</dbReference>
<comment type="subcellular location">
    <subcellularLocation>
        <location evidence="1">Cell membrane</location>
        <topology evidence="1">Lipid-anchor</topology>
    </subcellularLocation>
</comment>
<dbReference type="PROSITE" id="PS01040">
    <property type="entry name" value="SBP_BACTERIAL_5"/>
    <property type="match status" value="1"/>
</dbReference>
<dbReference type="Gene3D" id="3.40.190.10">
    <property type="entry name" value="Periplasmic binding protein-like II"/>
    <property type="match status" value="1"/>
</dbReference>
<gene>
    <name evidence="7" type="ORF">FYJ33_07775</name>
</gene>
<dbReference type="GO" id="GO:0043190">
    <property type="term" value="C:ATP-binding cassette (ABC) transporter complex"/>
    <property type="evidence" value="ECO:0007669"/>
    <property type="project" value="InterPro"/>
</dbReference>
<dbReference type="EMBL" id="VULX01000009">
    <property type="protein sequence ID" value="MSR91313.1"/>
    <property type="molecule type" value="Genomic_DNA"/>
</dbReference>
<dbReference type="Proteomes" id="UP000460287">
    <property type="component" value="Unassembled WGS sequence"/>
</dbReference>
<keyword evidence="4 5" id="KW-0732">Signal</keyword>
<reference evidence="7 8" key="1">
    <citation type="submission" date="2019-08" db="EMBL/GenBank/DDBJ databases">
        <title>In-depth cultivation of the pig gut microbiome towards novel bacterial diversity and tailored functional studies.</title>
        <authorList>
            <person name="Wylensek D."/>
            <person name="Hitch T.C.A."/>
            <person name="Clavel T."/>
        </authorList>
    </citation>
    <scope>NUCLEOTIDE SEQUENCE [LARGE SCALE GENOMIC DNA]</scope>
    <source>
        <strain evidence="7 8">WCA-383-APC-5B</strain>
    </source>
</reference>
<sequence length="568" mass="62760">MEYAAKGRKTMKKKKILAVLLAGIVSSTVLAGCGSSSDGASEQALNLVGYDFKSLDPNKVSDSDSFTSLENIYECLTKEVLKDGKETTELAGAEKIEKSSDGLTYTIHLRKDAKWSDGKPVKASEYEYSWKRLTNPSTGADYMTLLDELNVKGVSEVMAAAEAKKSGAEVDKLVDQIGVQAKDDNTLVVTLAKPTPYFEKALSFRVLAPVREDKVKEQGDAFGADPAKMVYNGPFTVSEYAKGSKIVYKKNDTYWDAKNIKLEKATGHIITETTTLVKMFEGGELDITSAAKDDLSRLKEKAKNGEFQHISGPDAGAYFNYYNVTRGVLKNAKVRKAMSLALDRQQFLDVVYKRCIPSYGLVPDGVNCGSKIYRKEVPQTLKTSVDEAKKLMTEGLKEEGITDPSKVSIDFLLGEQSSITKGIGDYIQKTFEETFGIKIKQDFTADAQTYYKRRTEKDFDMCGGGWTADYNDVSSYFTIFTTGNGNNSGNYSNKEFDSIVKEASAETDENKRIELYKKAEDILINQDPAVMPTYYSDVNTFAKNYVKGYQIPKFGGSYDLSGVSIQGK</sequence>
<dbReference type="PANTHER" id="PTHR30290">
    <property type="entry name" value="PERIPLASMIC BINDING COMPONENT OF ABC TRANSPORTER"/>
    <property type="match status" value="1"/>
</dbReference>
<name>A0A7X2MYC0_9CLOT</name>
<feature type="domain" description="Solute-binding protein family 5" evidence="6">
    <location>
        <begin position="93"/>
        <end position="487"/>
    </location>
</feature>
<comment type="caution">
    <text evidence="7">The sequence shown here is derived from an EMBL/GenBank/DDBJ whole genome shotgun (WGS) entry which is preliminary data.</text>
</comment>
<evidence type="ECO:0000256" key="5">
    <source>
        <dbReference type="SAM" id="SignalP"/>
    </source>
</evidence>
<feature type="signal peptide" evidence="5">
    <location>
        <begin position="1"/>
        <end position="31"/>
    </location>
</feature>
<evidence type="ECO:0000259" key="6">
    <source>
        <dbReference type="Pfam" id="PF00496"/>
    </source>
</evidence>
<dbReference type="Pfam" id="PF00496">
    <property type="entry name" value="SBP_bac_5"/>
    <property type="match status" value="1"/>
</dbReference>
<dbReference type="GO" id="GO:1904680">
    <property type="term" value="F:peptide transmembrane transporter activity"/>
    <property type="evidence" value="ECO:0007669"/>
    <property type="project" value="TreeGrafter"/>
</dbReference>
<feature type="chain" id="PRO_5030894543" evidence="5">
    <location>
        <begin position="32"/>
        <end position="568"/>
    </location>
</feature>
<comment type="similarity">
    <text evidence="2">Belongs to the bacterial solute-binding protein 5 family.</text>
</comment>
<proteinExistence type="inferred from homology"/>
<evidence type="ECO:0000256" key="1">
    <source>
        <dbReference type="ARBA" id="ARBA00004193"/>
    </source>
</evidence>
<protein>
    <submittedName>
        <fullName evidence="7">Peptide ABC transporter substrate-binding protein</fullName>
    </submittedName>
</protein>
<accession>A0A7X2MYC0</accession>
<evidence type="ECO:0000313" key="8">
    <source>
        <dbReference type="Proteomes" id="UP000460287"/>
    </source>
</evidence>
<dbReference type="GO" id="GO:0015833">
    <property type="term" value="P:peptide transport"/>
    <property type="evidence" value="ECO:0007669"/>
    <property type="project" value="TreeGrafter"/>
</dbReference>
<dbReference type="PROSITE" id="PS51257">
    <property type="entry name" value="PROKAR_LIPOPROTEIN"/>
    <property type="match status" value="1"/>
</dbReference>
<dbReference type="AlphaFoldDB" id="A0A7X2MYC0"/>
<keyword evidence="8" id="KW-1185">Reference proteome</keyword>
<dbReference type="GO" id="GO:0042597">
    <property type="term" value="C:periplasmic space"/>
    <property type="evidence" value="ECO:0007669"/>
    <property type="project" value="UniProtKB-ARBA"/>
</dbReference>
<dbReference type="CDD" id="cd08504">
    <property type="entry name" value="PBP2_OppA"/>
    <property type="match status" value="1"/>
</dbReference>
<organism evidence="7 8">
    <name type="scientific">Inconstantimicrobium porci</name>
    <dbReference type="NCBI Taxonomy" id="2652291"/>
    <lineage>
        <taxon>Bacteria</taxon>
        <taxon>Bacillati</taxon>
        <taxon>Bacillota</taxon>
        <taxon>Clostridia</taxon>
        <taxon>Eubacteriales</taxon>
        <taxon>Clostridiaceae</taxon>
        <taxon>Inconstantimicrobium</taxon>
    </lineage>
</organism>
<evidence type="ECO:0000256" key="2">
    <source>
        <dbReference type="ARBA" id="ARBA00005695"/>
    </source>
</evidence>